<proteinExistence type="predicted"/>
<evidence type="ECO:0000313" key="1">
    <source>
        <dbReference type="EnsemblPlants" id="MELO3C012174.2.1"/>
    </source>
</evidence>
<dbReference type="Gramene" id="MELO3C012174.2.1">
    <property type="protein sequence ID" value="MELO3C012174.2.1"/>
    <property type="gene ID" value="MELO3C012174.2"/>
</dbReference>
<accession>A0A9I9D3B8</accession>
<dbReference type="EnsemblPlants" id="MELO3C012174.2.1">
    <property type="protein sequence ID" value="MELO3C012174.2.1"/>
    <property type="gene ID" value="MELO3C012174.2"/>
</dbReference>
<protein>
    <submittedName>
        <fullName evidence="1">Uncharacterized protein</fullName>
    </submittedName>
</protein>
<organism evidence="1">
    <name type="scientific">Cucumis melo</name>
    <name type="common">Muskmelon</name>
    <dbReference type="NCBI Taxonomy" id="3656"/>
    <lineage>
        <taxon>Eukaryota</taxon>
        <taxon>Viridiplantae</taxon>
        <taxon>Streptophyta</taxon>
        <taxon>Embryophyta</taxon>
        <taxon>Tracheophyta</taxon>
        <taxon>Spermatophyta</taxon>
        <taxon>Magnoliopsida</taxon>
        <taxon>eudicotyledons</taxon>
        <taxon>Gunneridae</taxon>
        <taxon>Pentapetalae</taxon>
        <taxon>rosids</taxon>
        <taxon>fabids</taxon>
        <taxon>Cucurbitales</taxon>
        <taxon>Cucurbitaceae</taxon>
        <taxon>Benincaseae</taxon>
        <taxon>Cucumis</taxon>
    </lineage>
</organism>
<name>A0A9I9D3B8_CUCME</name>
<dbReference type="AlphaFoldDB" id="A0A9I9D3B8"/>
<sequence length="61" mass="6762">MEKFLLNGGEESMSNISQDRSLPAILATASHQGDSETRRIAEKIMTHLKKVPNFSAPNYSL</sequence>
<reference evidence="1" key="1">
    <citation type="submission" date="2023-03" db="UniProtKB">
        <authorList>
            <consortium name="EnsemblPlants"/>
        </authorList>
    </citation>
    <scope>IDENTIFICATION</scope>
</reference>